<comment type="caution">
    <text evidence="1">The sequence shown here is derived from an EMBL/GenBank/DDBJ whole genome shotgun (WGS) entry which is preliminary data.</text>
</comment>
<keyword evidence="2" id="KW-1185">Reference proteome</keyword>
<name>D1PRE8_9FIRM</name>
<accession>D1PRE8</accession>
<reference evidence="1" key="1">
    <citation type="submission" date="2009-12" db="EMBL/GenBank/DDBJ databases">
        <authorList>
            <person name="Weinstock G."/>
            <person name="Sodergren E."/>
            <person name="Clifton S."/>
            <person name="Fulton L."/>
            <person name="Fulton B."/>
            <person name="Courtney L."/>
            <person name="Fronick C."/>
            <person name="Harrison M."/>
            <person name="Strong C."/>
            <person name="Farmer C."/>
            <person name="Delahaunty K."/>
            <person name="Markovic C."/>
            <person name="Hall O."/>
            <person name="Minx P."/>
            <person name="Tomlinson C."/>
            <person name="Mitreva M."/>
            <person name="Nelson J."/>
            <person name="Hou S."/>
            <person name="Wollam A."/>
            <person name="Pepin K.H."/>
            <person name="Johnson M."/>
            <person name="Bhonagiri V."/>
            <person name="Nash W.E."/>
            <person name="Warren W."/>
            <person name="Chinwalla A."/>
            <person name="Mardis E.R."/>
            <person name="Wilson R.K."/>
        </authorList>
    </citation>
    <scope>NUCLEOTIDE SEQUENCE [LARGE SCALE GENOMIC DNA]</scope>
    <source>
        <strain evidence="1">DSM 15176</strain>
    </source>
</reference>
<dbReference type="AlphaFoldDB" id="D1PRE8"/>
<evidence type="ECO:0000313" key="1">
    <source>
        <dbReference type="EMBL" id="EFB74674.1"/>
    </source>
</evidence>
<dbReference type="EMBL" id="ACBY02000060">
    <property type="protein sequence ID" value="EFB74674.1"/>
    <property type="molecule type" value="Genomic_DNA"/>
</dbReference>
<dbReference type="STRING" id="411471.SUBVAR_06977"/>
<organism evidence="1 2">
    <name type="scientific">Subdoligranulum variabile DSM 15176</name>
    <dbReference type="NCBI Taxonomy" id="411471"/>
    <lineage>
        <taxon>Bacteria</taxon>
        <taxon>Bacillati</taxon>
        <taxon>Bacillota</taxon>
        <taxon>Clostridia</taxon>
        <taxon>Eubacteriales</taxon>
        <taxon>Oscillospiraceae</taxon>
        <taxon>Subdoligranulum</taxon>
    </lineage>
</organism>
<proteinExistence type="predicted"/>
<dbReference type="Proteomes" id="UP000003438">
    <property type="component" value="Unassembled WGS sequence"/>
</dbReference>
<gene>
    <name evidence="1" type="ORF">SUBVAR_06977</name>
</gene>
<dbReference type="HOGENOM" id="CLU_2221849_0_0_9"/>
<protein>
    <submittedName>
        <fullName evidence="1">Uncharacterized protein</fullName>
    </submittedName>
</protein>
<evidence type="ECO:0000313" key="2">
    <source>
        <dbReference type="Proteomes" id="UP000003438"/>
    </source>
</evidence>
<sequence>MKIMKTYDEKTGLEIENPDLEAGYVYPGRKKIGTEERVLEGTVTERRPEGLRQLVDVWEDCQYYHEYTEDELAAMQPPEEPSGDTEARLAALEDELAAAKILLGVE</sequence>